<protein>
    <submittedName>
        <fullName evidence="2">Uncharacterized protein</fullName>
    </submittedName>
</protein>
<name>A0ABU6T8L9_9FABA</name>
<comment type="caution">
    <text evidence="2">The sequence shown here is derived from an EMBL/GenBank/DDBJ whole genome shotgun (WGS) entry which is preliminary data.</text>
</comment>
<reference evidence="2 3" key="1">
    <citation type="journal article" date="2023" name="Plants (Basel)">
        <title>Bridging the Gap: Combining Genomics and Transcriptomics Approaches to Understand Stylosanthes scabra, an Orphan Legume from the Brazilian Caatinga.</title>
        <authorList>
            <person name="Ferreira-Neto J.R.C."/>
            <person name="da Silva M.D."/>
            <person name="Binneck E."/>
            <person name="de Melo N.F."/>
            <person name="da Silva R.H."/>
            <person name="de Melo A.L.T.M."/>
            <person name="Pandolfi V."/>
            <person name="Bustamante F.O."/>
            <person name="Brasileiro-Vidal A.C."/>
            <person name="Benko-Iseppon A.M."/>
        </authorList>
    </citation>
    <scope>NUCLEOTIDE SEQUENCE [LARGE SCALE GENOMIC DNA]</scope>
    <source>
        <tissue evidence="2">Leaves</tissue>
    </source>
</reference>
<evidence type="ECO:0000313" key="2">
    <source>
        <dbReference type="EMBL" id="MED6144273.1"/>
    </source>
</evidence>
<organism evidence="2 3">
    <name type="scientific">Stylosanthes scabra</name>
    <dbReference type="NCBI Taxonomy" id="79078"/>
    <lineage>
        <taxon>Eukaryota</taxon>
        <taxon>Viridiplantae</taxon>
        <taxon>Streptophyta</taxon>
        <taxon>Embryophyta</taxon>
        <taxon>Tracheophyta</taxon>
        <taxon>Spermatophyta</taxon>
        <taxon>Magnoliopsida</taxon>
        <taxon>eudicotyledons</taxon>
        <taxon>Gunneridae</taxon>
        <taxon>Pentapetalae</taxon>
        <taxon>rosids</taxon>
        <taxon>fabids</taxon>
        <taxon>Fabales</taxon>
        <taxon>Fabaceae</taxon>
        <taxon>Papilionoideae</taxon>
        <taxon>50 kb inversion clade</taxon>
        <taxon>dalbergioids sensu lato</taxon>
        <taxon>Dalbergieae</taxon>
        <taxon>Pterocarpus clade</taxon>
        <taxon>Stylosanthes</taxon>
    </lineage>
</organism>
<evidence type="ECO:0000256" key="1">
    <source>
        <dbReference type="SAM" id="MobiDB-lite"/>
    </source>
</evidence>
<feature type="region of interest" description="Disordered" evidence="1">
    <location>
        <begin position="67"/>
        <end position="105"/>
    </location>
</feature>
<sequence length="105" mass="11444">MDMDGIPDSLDFSEHSTTTPTSDEDCNWNHLSPLVNWESFTTDNEDFHSLIASIVEDARRGAIFTRDHGCLEEDSSADDGSVSATDDKRGSGSSSSEGEDLKDLN</sequence>
<proteinExistence type="predicted"/>
<gene>
    <name evidence="2" type="ORF">PIB30_014133</name>
</gene>
<dbReference type="EMBL" id="JASCZI010090658">
    <property type="protein sequence ID" value="MED6144273.1"/>
    <property type="molecule type" value="Genomic_DNA"/>
</dbReference>
<dbReference type="Proteomes" id="UP001341840">
    <property type="component" value="Unassembled WGS sequence"/>
</dbReference>
<accession>A0ABU6T8L9</accession>
<keyword evidence="3" id="KW-1185">Reference proteome</keyword>
<feature type="region of interest" description="Disordered" evidence="1">
    <location>
        <begin position="1"/>
        <end position="25"/>
    </location>
</feature>
<evidence type="ECO:0000313" key="3">
    <source>
        <dbReference type="Proteomes" id="UP001341840"/>
    </source>
</evidence>